<reference evidence="2" key="1">
    <citation type="submission" date="2023-10" db="EMBL/GenBank/DDBJ databases">
        <title>Genome assembly of Pristionchus species.</title>
        <authorList>
            <person name="Yoshida K."/>
            <person name="Sommer R.J."/>
        </authorList>
    </citation>
    <scope>NUCLEOTIDE SEQUENCE</scope>
    <source>
        <strain evidence="2">RS0144</strain>
    </source>
</reference>
<keyword evidence="1" id="KW-1133">Transmembrane helix</keyword>
<keyword evidence="3" id="KW-1185">Reference proteome</keyword>
<dbReference type="Proteomes" id="UP001432027">
    <property type="component" value="Unassembled WGS sequence"/>
</dbReference>
<gene>
    <name evidence="2" type="ORF">PENTCL1PPCAC_12067</name>
</gene>
<accession>A0AAV5T2S7</accession>
<organism evidence="2 3">
    <name type="scientific">Pristionchus entomophagus</name>
    <dbReference type="NCBI Taxonomy" id="358040"/>
    <lineage>
        <taxon>Eukaryota</taxon>
        <taxon>Metazoa</taxon>
        <taxon>Ecdysozoa</taxon>
        <taxon>Nematoda</taxon>
        <taxon>Chromadorea</taxon>
        <taxon>Rhabditida</taxon>
        <taxon>Rhabditina</taxon>
        <taxon>Diplogasteromorpha</taxon>
        <taxon>Diplogasteroidea</taxon>
        <taxon>Neodiplogasteridae</taxon>
        <taxon>Pristionchus</taxon>
    </lineage>
</organism>
<evidence type="ECO:0000313" key="2">
    <source>
        <dbReference type="EMBL" id="GMS89892.1"/>
    </source>
</evidence>
<proteinExistence type="predicted"/>
<feature type="transmembrane region" description="Helical" evidence="1">
    <location>
        <begin position="108"/>
        <end position="132"/>
    </location>
</feature>
<protein>
    <submittedName>
        <fullName evidence="2">Uncharacterized protein</fullName>
    </submittedName>
</protein>
<evidence type="ECO:0000313" key="3">
    <source>
        <dbReference type="Proteomes" id="UP001432027"/>
    </source>
</evidence>
<sequence>MMSTFDDTIKTAVDKQIAADFIAQVCTTSTEAGFDEDVETDEGFILPEFVADASEKIKRRLQQDNFPIEPTKRDFLFGETYRLAKCVEYSIPVIEKQQMKDIKDNRQLWLVICFLSTLLIGILSAIIIPLIFPSCGKTH</sequence>
<name>A0AAV5T2S7_9BILA</name>
<evidence type="ECO:0000256" key="1">
    <source>
        <dbReference type="SAM" id="Phobius"/>
    </source>
</evidence>
<dbReference type="AlphaFoldDB" id="A0AAV5T2S7"/>
<dbReference type="EMBL" id="BTSX01000003">
    <property type="protein sequence ID" value="GMS89892.1"/>
    <property type="molecule type" value="Genomic_DNA"/>
</dbReference>
<keyword evidence="1" id="KW-0472">Membrane</keyword>
<comment type="caution">
    <text evidence="2">The sequence shown here is derived from an EMBL/GenBank/DDBJ whole genome shotgun (WGS) entry which is preliminary data.</text>
</comment>
<keyword evidence="1" id="KW-0812">Transmembrane</keyword>